<accession>X0T8Z8</accession>
<comment type="caution">
    <text evidence="1">The sequence shown here is derived from an EMBL/GenBank/DDBJ whole genome shotgun (WGS) entry which is preliminary data.</text>
</comment>
<evidence type="ECO:0000313" key="1">
    <source>
        <dbReference type="EMBL" id="GAF89689.1"/>
    </source>
</evidence>
<name>X0T8Z8_9ZZZZ</name>
<dbReference type="AlphaFoldDB" id="X0T8Z8"/>
<protein>
    <submittedName>
        <fullName evidence="1">Uncharacterized protein</fullName>
    </submittedName>
</protein>
<proteinExistence type="predicted"/>
<sequence length="62" mass="7205">MCDEQNNGPCEDCKFFRPEEDTRTGADGVCENKRFSRNGKKPYELFPKVRRNGGCGFFHRKT</sequence>
<organism evidence="1">
    <name type="scientific">marine sediment metagenome</name>
    <dbReference type="NCBI Taxonomy" id="412755"/>
    <lineage>
        <taxon>unclassified sequences</taxon>
        <taxon>metagenomes</taxon>
        <taxon>ecological metagenomes</taxon>
    </lineage>
</organism>
<reference evidence="1" key="1">
    <citation type="journal article" date="2014" name="Front. Microbiol.">
        <title>High frequency of phylogenetically diverse reductive dehalogenase-homologous genes in deep subseafloor sedimentary metagenomes.</title>
        <authorList>
            <person name="Kawai M."/>
            <person name="Futagami T."/>
            <person name="Toyoda A."/>
            <person name="Takaki Y."/>
            <person name="Nishi S."/>
            <person name="Hori S."/>
            <person name="Arai W."/>
            <person name="Tsubouchi T."/>
            <person name="Morono Y."/>
            <person name="Uchiyama I."/>
            <person name="Ito T."/>
            <person name="Fujiyama A."/>
            <person name="Inagaki F."/>
            <person name="Takami H."/>
        </authorList>
    </citation>
    <scope>NUCLEOTIDE SEQUENCE</scope>
    <source>
        <strain evidence="1">Expedition CK06-06</strain>
    </source>
</reference>
<dbReference type="EMBL" id="BARS01015370">
    <property type="protein sequence ID" value="GAF89689.1"/>
    <property type="molecule type" value="Genomic_DNA"/>
</dbReference>
<gene>
    <name evidence="1" type="ORF">S01H1_25441</name>
</gene>